<dbReference type="WBParaSite" id="HNAJ_0000328901-mRNA-1">
    <property type="protein sequence ID" value="HNAJ_0000328901-mRNA-1"/>
    <property type="gene ID" value="HNAJ_0000328901"/>
</dbReference>
<protein>
    <submittedName>
        <fullName evidence="5">Basal body-orientation factor 1</fullName>
    </submittedName>
</protein>
<keyword evidence="4" id="KW-1185">Reference proteome</keyword>
<evidence type="ECO:0000313" key="3">
    <source>
        <dbReference type="EMBL" id="VDN99147.1"/>
    </source>
</evidence>
<gene>
    <name evidence="3" type="ORF">HNAJ_LOCUS3288</name>
</gene>
<dbReference type="AlphaFoldDB" id="A0A0R3T8A1"/>
<name>A0A0R3T8A1_RODNA</name>
<sequence>MPAKLNKGKDSKKRKVKFKDTKSSKKKKNDSKKTLYNLDREAARSKALETRLYFQLADLNRKNFELQQARGLQVTLENALISFKETAKEDSAFTTLQHEYTVERLTDRVSELTIANTKLKEDKNCLQLKLEALIEDLNAALAAKEAEIEKLNVFIKESHYKYERVIGLFADRLVERLTESWESDNPIFQEIESLHNKLLYTFNA</sequence>
<evidence type="ECO:0000313" key="5">
    <source>
        <dbReference type="WBParaSite" id="HNAJ_0000328901-mRNA-1"/>
    </source>
</evidence>
<evidence type="ECO:0000313" key="4">
    <source>
        <dbReference type="Proteomes" id="UP000278807"/>
    </source>
</evidence>
<evidence type="ECO:0000256" key="1">
    <source>
        <dbReference type="SAM" id="Coils"/>
    </source>
</evidence>
<organism evidence="5">
    <name type="scientific">Rodentolepis nana</name>
    <name type="common">Dwarf tapeworm</name>
    <name type="synonym">Hymenolepis nana</name>
    <dbReference type="NCBI Taxonomy" id="102285"/>
    <lineage>
        <taxon>Eukaryota</taxon>
        <taxon>Metazoa</taxon>
        <taxon>Spiralia</taxon>
        <taxon>Lophotrochozoa</taxon>
        <taxon>Platyhelminthes</taxon>
        <taxon>Cestoda</taxon>
        <taxon>Eucestoda</taxon>
        <taxon>Cyclophyllidea</taxon>
        <taxon>Hymenolepididae</taxon>
        <taxon>Rodentolepis</taxon>
    </lineage>
</organism>
<dbReference type="OrthoDB" id="6262739at2759"/>
<reference evidence="3 4" key="2">
    <citation type="submission" date="2018-11" db="EMBL/GenBank/DDBJ databases">
        <authorList>
            <consortium name="Pathogen Informatics"/>
        </authorList>
    </citation>
    <scope>NUCLEOTIDE SEQUENCE [LARGE SCALE GENOMIC DNA]</scope>
</reference>
<proteinExistence type="predicted"/>
<dbReference type="Proteomes" id="UP000278807">
    <property type="component" value="Unassembled WGS sequence"/>
</dbReference>
<keyword evidence="1" id="KW-0175">Coiled coil</keyword>
<dbReference type="EMBL" id="UZAE01001872">
    <property type="protein sequence ID" value="VDN99147.1"/>
    <property type="molecule type" value="Genomic_DNA"/>
</dbReference>
<accession>A0A0R3T8A1</accession>
<feature type="coiled-coil region" evidence="1">
    <location>
        <begin position="102"/>
        <end position="154"/>
    </location>
</feature>
<feature type="region of interest" description="Disordered" evidence="2">
    <location>
        <begin position="1"/>
        <end position="36"/>
    </location>
</feature>
<reference evidence="5" key="1">
    <citation type="submission" date="2017-02" db="UniProtKB">
        <authorList>
            <consortium name="WormBaseParasite"/>
        </authorList>
    </citation>
    <scope>IDENTIFICATION</scope>
</reference>
<evidence type="ECO:0000256" key="2">
    <source>
        <dbReference type="SAM" id="MobiDB-lite"/>
    </source>
</evidence>